<keyword evidence="7 9" id="KW-1133">Transmembrane helix</keyword>
<keyword evidence="13" id="KW-1185">Reference proteome</keyword>
<comment type="similarity">
    <text evidence="1 9 11">Belongs to the peptidase A8 family.</text>
</comment>
<comment type="pathway">
    <text evidence="9">Protein modification; lipoprotein biosynthesis (signal peptide cleavage).</text>
</comment>
<evidence type="ECO:0000256" key="7">
    <source>
        <dbReference type="ARBA" id="ARBA00022989"/>
    </source>
</evidence>
<dbReference type="InterPro" id="IPR001872">
    <property type="entry name" value="Peptidase_A8"/>
</dbReference>
<feature type="active site" evidence="9">
    <location>
        <position position="138"/>
    </location>
</feature>
<name>A0ABT8EKF7_9BURK</name>
<comment type="caution">
    <text evidence="12">The sequence shown here is derived from an EMBL/GenBank/DDBJ whole genome shotgun (WGS) entry which is preliminary data.</text>
</comment>
<accession>A0ABT8EKF7</accession>
<feature type="active site" evidence="9">
    <location>
        <position position="156"/>
    </location>
</feature>
<evidence type="ECO:0000256" key="4">
    <source>
        <dbReference type="ARBA" id="ARBA00022692"/>
    </source>
</evidence>
<dbReference type="PROSITE" id="PS00855">
    <property type="entry name" value="SPASE_II"/>
    <property type="match status" value="1"/>
</dbReference>
<evidence type="ECO:0000256" key="10">
    <source>
        <dbReference type="RuleBase" id="RU000594"/>
    </source>
</evidence>
<keyword evidence="4 9" id="KW-0812">Transmembrane</keyword>
<evidence type="ECO:0000256" key="3">
    <source>
        <dbReference type="ARBA" id="ARBA00022670"/>
    </source>
</evidence>
<dbReference type="PRINTS" id="PR00781">
    <property type="entry name" value="LIPOSIGPTASE"/>
</dbReference>
<dbReference type="PANTHER" id="PTHR33695:SF1">
    <property type="entry name" value="LIPOPROTEIN SIGNAL PEPTIDASE"/>
    <property type="match status" value="1"/>
</dbReference>
<dbReference type="Proteomes" id="UP001168613">
    <property type="component" value="Unassembled WGS sequence"/>
</dbReference>
<evidence type="ECO:0000256" key="5">
    <source>
        <dbReference type="ARBA" id="ARBA00022750"/>
    </source>
</evidence>
<evidence type="ECO:0000256" key="2">
    <source>
        <dbReference type="ARBA" id="ARBA00022475"/>
    </source>
</evidence>
<organism evidence="12 13">
    <name type="scientific">Alcaligenes endophyticus</name>
    <dbReference type="NCBI Taxonomy" id="1929088"/>
    <lineage>
        <taxon>Bacteria</taxon>
        <taxon>Pseudomonadati</taxon>
        <taxon>Pseudomonadota</taxon>
        <taxon>Betaproteobacteria</taxon>
        <taxon>Burkholderiales</taxon>
        <taxon>Alcaligenaceae</taxon>
        <taxon>Alcaligenes</taxon>
    </lineage>
</organism>
<keyword evidence="3 9" id="KW-0645">Protease</keyword>
<feature type="transmembrane region" description="Helical" evidence="9">
    <location>
        <begin position="110"/>
        <end position="128"/>
    </location>
</feature>
<keyword evidence="6 9" id="KW-0378">Hydrolase</keyword>
<evidence type="ECO:0000256" key="8">
    <source>
        <dbReference type="ARBA" id="ARBA00023136"/>
    </source>
</evidence>
<keyword evidence="5 9" id="KW-0064">Aspartyl protease</keyword>
<keyword evidence="8 9" id="KW-0472">Membrane</keyword>
<comment type="subcellular location">
    <subcellularLocation>
        <location evidence="9">Cell membrane</location>
        <topology evidence="9">Multi-pass membrane protein</topology>
    </subcellularLocation>
</comment>
<feature type="transmembrane region" description="Helical" evidence="9">
    <location>
        <begin position="25"/>
        <end position="46"/>
    </location>
</feature>
<evidence type="ECO:0000313" key="12">
    <source>
        <dbReference type="EMBL" id="MDN4121781.1"/>
    </source>
</evidence>
<feature type="transmembrane region" description="Helical" evidence="9">
    <location>
        <begin position="83"/>
        <end position="103"/>
    </location>
</feature>
<dbReference type="Pfam" id="PF01252">
    <property type="entry name" value="Peptidase_A8"/>
    <property type="match status" value="1"/>
</dbReference>
<sequence>MHKQVTNSHNSPQKRGRGLNNNQRFWWWMAFATSLVLLDQWTKQYFNTHLYYAERWNVLPFFDFTLLYNPGAAFSFLADGQGWQKWFFISIALGASALIITLLRKTPQQILFSLSMSLIMGGAIGNVLDRFQHGHVIDFLLFYWNNSYFPAFNVADICITCGAILMVLDEFLRLRKKKHEPKE</sequence>
<keyword evidence="2 9" id="KW-1003">Cell membrane</keyword>
<dbReference type="RefSeq" id="WP_266123209.1">
    <property type="nucleotide sequence ID" value="NZ_JAJHNU010000003.1"/>
</dbReference>
<evidence type="ECO:0000256" key="6">
    <source>
        <dbReference type="ARBA" id="ARBA00022801"/>
    </source>
</evidence>
<dbReference type="HAMAP" id="MF_00161">
    <property type="entry name" value="LspA"/>
    <property type="match status" value="1"/>
</dbReference>
<comment type="function">
    <text evidence="9 10">This protein specifically catalyzes the removal of signal peptides from prolipoproteins.</text>
</comment>
<proteinExistence type="inferred from homology"/>
<dbReference type="GO" id="GO:0004190">
    <property type="term" value="F:aspartic-type endopeptidase activity"/>
    <property type="evidence" value="ECO:0007669"/>
    <property type="project" value="UniProtKB-EC"/>
</dbReference>
<evidence type="ECO:0000256" key="11">
    <source>
        <dbReference type="RuleBase" id="RU004181"/>
    </source>
</evidence>
<feature type="transmembrane region" description="Helical" evidence="9">
    <location>
        <begin position="148"/>
        <end position="168"/>
    </location>
</feature>
<evidence type="ECO:0000313" key="13">
    <source>
        <dbReference type="Proteomes" id="UP001168613"/>
    </source>
</evidence>
<protein>
    <recommendedName>
        <fullName evidence="9">Lipoprotein signal peptidase</fullName>
        <ecNumber evidence="9">3.4.23.36</ecNumber>
    </recommendedName>
    <alternativeName>
        <fullName evidence="9">Prolipoprotein signal peptidase</fullName>
    </alternativeName>
    <alternativeName>
        <fullName evidence="9">Signal peptidase II</fullName>
        <shortName evidence="9">SPase II</shortName>
    </alternativeName>
</protein>
<dbReference type="NCBIfam" id="TIGR00077">
    <property type="entry name" value="lspA"/>
    <property type="match status" value="1"/>
</dbReference>
<evidence type="ECO:0000256" key="9">
    <source>
        <dbReference type="HAMAP-Rule" id="MF_00161"/>
    </source>
</evidence>
<dbReference type="PANTHER" id="PTHR33695">
    <property type="entry name" value="LIPOPROTEIN SIGNAL PEPTIDASE"/>
    <property type="match status" value="1"/>
</dbReference>
<gene>
    <name evidence="9 12" type="primary">lspA</name>
    <name evidence="12" type="ORF">LMS43_10810</name>
</gene>
<dbReference type="EMBL" id="JAJHNU010000003">
    <property type="protein sequence ID" value="MDN4121781.1"/>
    <property type="molecule type" value="Genomic_DNA"/>
</dbReference>
<evidence type="ECO:0000256" key="1">
    <source>
        <dbReference type="ARBA" id="ARBA00006139"/>
    </source>
</evidence>
<reference evidence="12" key="1">
    <citation type="submission" date="2021-11" db="EMBL/GenBank/DDBJ databases">
        <title>Draft genome sequence of Alcaligenes endophyticus type strain CCUG 75668T.</title>
        <authorList>
            <person name="Salva-Serra F."/>
            <person name="Duran R.E."/>
            <person name="Seeger M."/>
            <person name="Moore E.R.B."/>
            <person name="Jaen-Luchoro D."/>
        </authorList>
    </citation>
    <scope>NUCLEOTIDE SEQUENCE</scope>
    <source>
        <strain evidence="12">CCUG 75668</strain>
    </source>
</reference>
<dbReference type="EC" id="3.4.23.36" evidence="9"/>
<comment type="catalytic activity">
    <reaction evidence="9 10">
        <text>Release of signal peptides from bacterial membrane prolipoproteins. Hydrolyzes -Xaa-Yaa-Zaa-|-(S,diacylglyceryl)Cys-, in which Xaa is hydrophobic (preferably Leu), and Yaa (Ala or Ser) and Zaa (Gly or Ala) have small, neutral side chains.</text>
        <dbReference type="EC" id="3.4.23.36"/>
    </reaction>
</comment>